<protein>
    <submittedName>
        <fullName evidence="1">Uncharacterized protein</fullName>
    </submittedName>
</protein>
<organism evidence="1 2">
    <name type="scientific">Paraburkholderia rhizosphaerae</name>
    <dbReference type="NCBI Taxonomy" id="480658"/>
    <lineage>
        <taxon>Bacteria</taxon>
        <taxon>Pseudomonadati</taxon>
        <taxon>Pseudomonadota</taxon>
        <taxon>Betaproteobacteria</taxon>
        <taxon>Burkholderiales</taxon>
        <taxon>Burkholderiaceae</taxon>
        <taxon>Paraburkholderia</taxon>
    </lineage>
</organism>
<comment type="caution">
    <text evidence="1">The sequence shown here is derived from an EMBL/GenBank/DDBJ whole genome shotgun (WGS) entry which is preliminary data.</text>
</comment>
<accession>A0A4R8LGZ3</accession>
<dbReference type="AlphaFoldDB" id="A0A4R8LGZ3"/>
<gene>
    <name evidence="1" type="ORF">BX592_12112</name>
</gene>
<evidence type="ECO:0000313" key="1">
    <source>
        <dbReference type="EMBL" id="TDY42441.1"/>
    </source>
</evidence>
<keyword evidence="2" id="KW-1185">Reference proteome</keyword>
<proteinExistence type="predicted"/>
<evidence type="ECO:0000313" key="2">
    <source>
        <dbReference type="Proteomes" id="UP000295509"/>
    </source>
</evidence>
<reference evidence="1 2" key="1">
    <citation type="submission" date="2019-03" db="EMBL/GenBank/DDBJ databases">
        <title>Genomic Encyclopedia of Type Strains, Phase III (KMG-III): the genomes of soil and plant-associated and newly described type strains.</title>
        <authorList>
            <person name="Whitman W."/>
        </authorList>
    </citation>
    <scope>NUCLEOTIDE SEQUENCE [LARGE SCALE GENOMIC DNA]</scope>
    <source>
        <strain evidence="1 2">LMG 29544</strain>
    </source>
</reference>
<dbReference type="EMBL" id="SORE01000021">
    <property type="protein sequence ID" value="TDY42441.1"/>
    <property type="molecule type" value="Genomic_DNA"/>
</dbReference>
<dbReference type="Proteomes" id="UP000295509">
    <property type="component" value="Unassembled WGS sequence"/>
</dbReference>
<name>A0A4R8LGZ3_9BURK</name>
<sequence>MVNGMHGGRCDLAADLPANLAVGERDKLARLSRVQPVTYLPTRKAASFAHSGAACVMPVHAAGACGRCNPAGAIRPAQSGNCKCRE</sequence>